<dbReference type="EMBL" id="KF837136">
    <property type="protein sequence ID" value="AIO03570.1"/>
    <property type="molecule type" value="Genomic_DNA"/>
</dbReference>
<evidence type="ECO:0000313" key="2">
    <source>
        <dbReference type="Proteomes" id="UP000356155"/>
    </source>
</evidence>
<accession>A0A088S584</accession>
<organismHost>
    <name type="scientific">Ovis aries</name>
    <name type="common">Sheep</name>
    <dbReference type="NCBI Taxonomy" id="9940"/>
</organismHost>
<organismHost>
    <name type="scientific">Capra hircus</name>
    <name type="common">Goat</name>
    <dbReference type="NCBI Taxonomy" id="9925"/>
</organismHost>
<evidence type="ECO:0000313" key="1">
    <source>
        <dbReference type="EMBL" id="AIO03570.1"/>
    </source>
</evidence>
<dbReference type="Proteomes" id="UP000356155">
    <property type="component" value="Segment"/>
</dbReference>
<organismHost>
    <name type="scientific">Homo sapiens</name>
    <name type="common">Human</name>
    <dbReference type="NCBI Taxonomy" id="9606"/>
</organismHost>
<reference evidence="1 2" key="1">
    <citation type="journal article" date="2014" name="Virus Res.">
        <title>Comparative and retrospective molecular analysis of Parapoxvirus (PPV) isolates.</title>
        <authorList>
            <person name="Friederichs S."/>
            <person name="Krebs S."/>
            <person name="Blum H."/>
            <person name="Wolf E."/>
            <person name="Lang H."/>
            <person name="von Buttlar H."/>
            <person name="Buttner M."/>
        </authorList>
    </citation>
    <scope>NUCLEOTIDE SEQUENCE [LARGE SCALE GENOMIC DNA]</scope>
    <source>
        <strain evidence="1 2">B029</strain>
    </source>
</reference>
<proteinExistence type="predicted"/>
<organism evidence="1 2">
    <name type="scientific">Orf virus</name>
    <name type="common">ORFV</name>
    <dbReference type="NCBI Taxonomy" id="10258"/>
    <lineage>
        <taxon>Viruses</taxon>
        <taxon>Varidnaviria</taxon>
        <taxon>Bamfordvirae</taxon>
        <taxon>Nucleocytoviricota</taxon>
        <taxon>Pokkesviricetes</taxon>
        <taxon>Chitovirales</taxon>
        <taxon>Poxviridae</taxon>
        <taxon>Chordopoxvirinae</taxon>
        <taxon>Parapoxvirus</taxon>
        <taxon>Parapoxvirus orf</taxon>
    </lineage>
</organism>
<protein>
    <submittedName>
        <fullName evidence="1">Uncharacterized protein</fullName>
    </submittedName>
</protein>
<name>A0A088S584_ORFV</name>
<sequence length="49" mass="5104">MVLAPSELVVALAECVLTQCAGALLAFAVRATLPREASPRCDDARPHGL</sequence>